<name>A0A8J5J0D3_9STRA</name>
<feature type="non-terminal residue" evidence="1">
    <location>
        <position position="1"/>
    </location>
</feature>
<comment type="caution">
    <text evidence="1">The sequence shown here is derived from an EMBL/GenBank/DDBJ whole genome shotgun (WGS) entry which is preliminary data.</text>
</comment>
<evidence type="ECO:0000313" key="2">
    <source>
        <dbReference type="Proteomes" id="UP000709295"/>
    </source>
</evidence>
<dbReference type="EMBL" id="JAENGY010000316">
    <property type="protein sequence ID" value="KAG6966080.1"/>
    <property type="molecule type" value="Genomic_DNA"/>
</dbReference>
<dbReference type="Proteomes" id="UP000709295">
    <property type="component" value="Unassembled WGS sequence"/>
</dbReference>
<sequence length="187" mass="21202">MTFSTIANSGNVFYATMVVTTTNGGDACMVSEPTNTPAHNNITGAAGFCCQSWSCAPESTGSTVDNVTGRVAFSRIMTNKEILAELKKIQNTQEFQRYKRYAAAFDDHMINMFGSGYNRPTEVFDKNATPLEKMARAQKELKDNQYYQYYLQVTDELKKRNHRLEQNLPEIRDTLLFYLGAEYIALR</sequence>
<evidence type="ECO:0000313" key="1">
    <source>
        <dbReference type="EMBL" id="KAG6966080.1"/>
    </source>
</evidence>
<evidence type="ECO:0008006" key="3">
    <source>
        <dbReference type="Google" id="ProtNLM"/>
    </source>
</evidence>
<dbReference type="AlphaFoldDB" id="A0A8J5J0D3"/>
<accession>A0A8J5J0D3</accession>
<gene>
    <name evidence="1" type="ORF">JG688_00006936</name>
</gene>
<keyword evidence="2" id="KW-1185">Reference proteome</keyword>
<organism evidence="1 2">
    <name type="scientific">Phytophthora aleatoria</name>
    <dbReference type="NCBI Taxonomy" id="2496075"/>
    <lineage>
        <taxon>Eukaryota</taxon>
        <taxon>Sar</taxon>
        <taxon>Stramenopiles</taxon>
        <taxon>Oomycota</taxon>
        <taxon>Peronosporomycetes</taxon>
        <taxon>Peronosporales</taxon>
        <taxon>Peronosporaceae</taxon>
        <taxon>Phytophthora</taxon>
    </lineage>
</organism>
<proteinExistence type="predicted"/>
<reference evidence="1" key="1">
    <citation type="submission" date="2021-01" db="EMBL/GenBank/DDBJ databases">
        <title>Phytophthora aleatoria, a newly-described species from Pinus radiata is distinct from Phytophthora cactorum isolates based on comparative genomics.</title>
        <authorList>
            <person name="Mcdougal R."/>
            <person name="Panda P."/>
            <person name="Williams N."/>
            <person name="Studholme D.J."/>
        </authorList>
    </citation>
    <scope>NUCLEOTIDE SEQUENCE</scope>
    <source>
        <strain evidence="1">NZFS 4037</strain>
    </source>
</reference>
<protein>
    <recommendedName>
        <fullName evidence="3">RxLR effector protein</fullName>
    </recommendedName>
</protein>